<evidence type="ECO:0000259" key="5">
    <source>
        <dbReference type="PROSITE" id="PS50089"/>
    </source>
</evidence>
<reference evidence="6 7" key="1">
    <citation type="submission" date="2017-06" db="EMBL/GenBank/DDBJ databases">
        <title>A platform for efficient transgenesis in Macrostomum lignano, a flatworm model organism for stem cell research.</title>
        <authorList>
            <person name="Berezikov E."/>
        </authorList>
    </citation>
    <scope>NUCLEOTIDE SEQUENCE [LARGE SCALE GENOMIC DNA]</scope>
    <source>
        <strain evidence="6">DV1</strain>
        <tissue evidence="6">Whole organism</tissue>
    </source>
</reference>
<feature type="compositionally biased region" description="Basic and acidic residues" evidence="4">
    <location>
        <begin position="451"/>
        <end position="468"/>
    </location>
</feature>
<dbReference type="GO" id="GO:0008270">
    <property type="term" value="F:zinc ion binding"/>
    <property type="evidence" value="ECO:0007669"/>
    <property type="project" value="UniProtKB-KW"/>
</dbReference>
<protein>
    <recommendedName>
        <fullName evidence="5">RING-type domain-containing protein</fullName>
    </recommendedName>
</protein>
<feature type="domain" description="RING-type" evidence="5">
    <location>
        <begin position="668"/>
        <end position="723"/>
    </location>
</feature>
<feature type="compositionally biased region" description="Polar residues" evidence="4">
    <location>
        <begin position="435"/>
        <end position="449"/>
    </location>
</feature>
<keyword evidence="2" id="KW-0862">Zinc</keyword>
<name>A0A267FL76_9PLAT</name>
<evidence type="ECO:0000313" key="7">
    <source>
        <dbReference type="Proteomes" id="UP000215902"/>
    </source>
</evidence>
<keyword evidence="1 3" id="KW-0479">Metal-binding</keyword>
<feature type="region of interest" description="Disordered" evidence="4">
    <location>
        <begin position="433"/>
        <end position="473"/>
    </location>
</feature>
<evidence type="ECO:0000256" key="4">
    <source>
        <dbReference type="SAM" id="MobiDB-lite"/>
    </source>
</evidence>
<feature type="region of interest" description="Disordered" evidence="4">
    <location>
        <begin position="511"/>
        <end position="534"/>
    </location>
</feature>
<dbReference type="Proteomes" id="UP000215902">
    <property type="component" value="Unassembled WGS sequence"/>
</dbReference>
<dbReference type="STRING" id="282301.A0A267FL76"/>
<dbReference type="PROSITE" id="PS50089">
    <property type="entry name" value="ZF_RING_2"/>
    <property type="match status" value="1"/>
</dbReference>
<gene>
    <name evidence="6" type="ORF">BOX15_Mlig024114g1</name>
</gene>
<feature type="region of interest" description="Disordered" evidence="4">
    <location>
        <begin position="587"/>
        <end position="609"/>
    </location>
</feature>
<dbReference type="InterPro" id="IPR001841">
    <property type="entry name" value="Znf_RING"/>
</dbReference>
<sequence length="742" mass="79423">MQLHNDANMDSSRAQLLDQLINKTASSNCFIHIGAEIAQIAGSDVSSASRWEDSIENCESYTGSWLKSPSPWLQGVLEAAEADEANAEDSDTSEVEQASAASTIQRDGSAVKCQEVERSNQVPDSTELQRLDSTKVHALDSTKVHVSGLTKVQASDLAIVHALNSTNVQASDSTNVQASDSTNVQASDSTNVQASDSTNVQASDSTNVQASDSTNVQASDSTNVQASDSTNAQASDSTNVQASDSTNAQASDSTNVQASDSTNAQASDSTNVQASDSTNAQASDSTNVQASDSTNAQASDSTNAQASDSTNVQASDSTNAQASDSTNVQASDSTNAQASDSTNVQASDSTNVTAKLAKSSYSKQYRLTCETSCRRCESTPTSSSKQSAERFLRQRFAALAKKSSLANCWNSNVASGQANCSNIDDGSQYKEWDTPSVSHLTGDTTSTIKTLEPDENRDDAQSLRHSADNEGSDSVLLVRVGSEGATAAVTTAAESGSEQKTASDEGAWEALDLSESQKQSRSWEDPAAPSGSRSLCSADKPILILNLPSTFLDGQLQYYPTGSMVDSISDRLQPHSHQLLLYNQPQPYSRHTSKSSIGTMTPRKPVVGSSAGSDISHLALDCRDLANYHDMQHSGMLSALCRWCLRRVFRSDWSRDCYLCDLPLTHSCLMCFCALHAPPDHESTRSYNAVVCSTMRTSCGHVYHRHCWTRWEEELSPCCPKCNTANIAKNVKETFIIEKRCK</sequence>
<keyword evidence="1 3" id="KW-0863">Zinc-finger</keyword>
<dbReference type="PANTHER" id="PTHR35245">
    <property type="match status" value="1"/>
</dbReference>
<dbReference type="AlphaFoldDB" id="A0A267FL76"/>
<evidence type="ECO:0000256" key="2">
    <source>
        <dbReference type="ARBA" id="ARBA00022833"/>
    </source>
</evidence>
<dbReference type="CDD" id="cd16448">
    <property type="entry name" value="RING-H2"/>
    <property type="match status" value="1"/>
</dbReference>
<comment type="caution">
    <text evidence="6">The sequence shown here is derived from an EMBL/GenBank/DDBJ whole genome shotgun (WGS) entry which is preliminary data.</text>
</comment>
<evidence type="ECO:0000313" key="6">
    <source>
        <dbReference type="EMBL" id="PAA73877.1"/>
    </source>
</evidence>
<keyword evidence="7" id="KW-1185">Reference proteome</keyword>
<dbReference type="EMBL" id="NIVC01000989">
    <property type="protein sequence ID" value="PAA73877.1"/>
    <property type="molecule type" value="Genomic_DNA"/>
</dbReference>
<feature type="compositionally biased region" description="Polar residues" evidence="4">
    <location>
        <begin position="587"/>
        <end position="599"/>
    </location>
</feature>
<evidence type="ECO:0000256" key="3">
    <source>
        <dbReference type="PROSITE-ProRule" id="PRU00175"/>
    </source>
</evidence>
<evidence type="ECO:0000256" key="1">
    <source>
        <dbReference type="ARBA" id="ARBA00022771"/>
    </source>
</evidence>
<accession>A0A267FL76</accession>
<dbReference type="OrthoDB" id="8300667at2759"/>
<feature type="region of interest" description="Disordered" evidence="4">
    <location>
        <begin position="171"/>
        <end position="350"/>
    </location>
</feature>
<proteinExistence type="predicted"/>
<dbReference type="PANTHER" id="PTHR35245:SF2">
    <property type="entry name" value="DISINTEGRIN DOMAIN-CONTAINING PROTEIN"/>
    <property type="match status" value="1"/>
</dbReference>
<dbReference type="SUPFAM" id="SSF57850">
    <property type="entry name" value="RING/U-box"/>
    <property type="match status" value="1"/>
</dbReference>
<organism evidence="6 7">
    <name type="scientific">Macrostomum lignano</name>
    <dbReference type="NCBI Taxonomy" id="282301"/>
    <lineage>
        <taxon>Eukaryota</taxon>
        <taxon>Metazoa</taxon>
        <taxon>Spiralia</taxon>
        <taxon>Lophotrochozoa</taxon>
        <taxon>Platyhelminthes</taxon>
        <taxon>Rhabditophora</taxon>
        <taxon>Macrostomorpha</taxon>
        <taxon>Macrostomida</taxon>
        <taxon>Macrostomidae</taxon>
        <taxon>Macrostomum</taxon>
    </lineage>
</organism>